<evidence type="ECO:0000256" key="4">
    <source>
        <dbReference type="ARBA" id="ARBA00022917"/>
    </source>
</evidence>
<gene>
    <name evidence="7" type="primary">FMT1</name>
    <name evidence="7" type="ORF">HK105_209233</name>
</gene>
<dbReference type="Proteomes" id="UP001527925">
    <property type="component" value="Unassembled WGS sequence"/>
</dbReference>
<dbReference type="Pfam" id="PF00551">
    <property type="entry name" value="Formyl_trans_N"/>
    <property type="match status" value="1"/>
</dbReference>
<evidence type="ECO:0000313" key="8">
    <source>
        <dbReference type="Proteomes" id="UP001527925"/>
    </source>
</evidence>
<dbReference type="InterPro" id="IPR002376">
    <property type="entry name" value="Formyl_transf_N"/>
</dbReference>
<keyword evidence="4" id="KW-0648">Protein biosynthesis</keyword>
<feature type="domain" description="Formyl transferase N-terminal" evidence="5">
    <location>
        <begin position="42"/>
        <end position="214"/>
    </location>
</feature>
<proteinExistence type="inferred from homology"/>
<evidence type="ECO:0000313" key="7">
    <source>
        <dbReference type="EMBL" id="KAL2911300.1"/>
    </source>
</evidence>
<evidence type="ECO:0000256" key="3">
    <source>
        <dbReference type="ARBA" id="ARBA00022679"/>
    </source>
</evidence>
<dbReference type="GO" id="GO:0004479">
    <property type="term" value="F:methionyl-tRNA formyltransferase activity"/>
    <property type="evidence" value="ECO:0007669"/>
    <property type="project" value="UniProtKB-EC"/>
</dbReference>
<dbReference type="EC" id="2.1.2.9" evidence="2"/>
<accession>A0ABR4MVJ7</accession>
<dbReference type="InterPro" id="IPR011034">
    <property type="entry name" value="Formyl_transferase-like_C_sf"/>
</dbReference>
<evidence type="ECO:0000256" key="2">
    <source>
        <dbReference type="ARBA" id="ARBA00012261"/>
    </source>
</evidence>
<dbReference type="SUPFAM" id="SSF53328">
    <property type="entry name" value="Formyltransferase"/>
    <property type="match status" value="1"/>
</dbReference>
<sequence length="369" mass="41401">MALQRLALQRLALQRLALRRLALHRYLSTTPRRLRPHDVLFFGSDHFSIRCIEELLARRDSLLKTIRVVTPPDNLGAKHPSQRQVPLKVFCAERGIESTDAPPKSLRNWSVPTLPDGRPFDVAVVVSFGYFLPRRVVQAFPTAAVNVHPSLLPKYRGASPIQYAVLNGDDKTGVSIIELSTDKFDAGRILKQSVVPIPKNVYFDELHDTLAAQGAVDLADVLADIEAFRQNAADQDESLVTKAPRFEKHDAYIQWHTQPKGLIYALHRAIGSRIPLITKFRGKLCQVRELDCPLTPMQEQLLGLPSSPVPPGALFFSKAQKTLFARCVDGWLGVRAVRVEGKRDQDADSFNNGYQIQNFRDCFESLPKP</sequence>
<protein>
    <recommendedName>
        <fullName evidence="2">methionyl-tRNA formyltransferase</fullName>
        <ecNumber evidence="2">2.1.2.9</ecNumber>
    </recommendedName>
</protein>
<dbReference type="InterPro" id="IPR041711">
    <property type="entry name" value="Met-tRNA-FMT_N"/>
</dbReference>
<comment type="similarity">
    <text evidence="1">Belongs to the Fmt family.</text>
</comment>
<evidence type="ECO:0000259" key="6">
    <source>
        <dbReference type="Pfam" id="PF02911"/>
    </source>
</evidence>
<reference evidence="7 8" key="1">
    <citation type="submission" date="2023-09" db="EMBL/GenBank/DDBJ databases">
        <title>Pangenome analysis of Batrachochytrium dendrobatidis and related Chytrids.</title>
        <authorList>
            <person name="Yacoub M.N."/>
            <person name="Stajich J.E."/>
            <person name="James T.Y."/>
        </authorList>
    </citation>
    <scope>NUCLEOTIDE SEQUENCE [LARGE SCALE GENOMIC DNA]</scope>
    <source>
        <strain evidence="7 8">JEL0888</strain>
    </source>
</reference>
<dbReference type="InterPro" id="IPR005793">
    <property type="entry name" value="Formyl_trans_C"/>
</dbReference>
<dbReference type="EMBL" id="JADGIZ020000125">
    <property type="protein sequence ID" value="KAL2911300.1"/>
    <property type="molecule type" value="Genomic_DNA"/>
</dbReference>
<dbReference type="CDD" id="cd08646">
    <property type="entry name" value="FMT_core_Met-tRNA-FMT_N"/>
    <property type="match status" value="1"/>
</dbReference>
<dbReference type="PANTHER" id="PTHR11138:SF5">
    <property type="entry name" value="METHIONYL-TRNA FORMYLTRANSFERASE, MITOCHONDRIAL"/>
    <property type="match status" value="1"/>
</dbReference>
<name>A0ABR4MVJ7_9FUNG</name>
<organism evidence="7 8">
    <name type="scientific">Polyrhizophydium stewartii</name>
    <dbReference type="NCBI Taxonomy" id="2732419"/>
    <lineage>
        <taxon>Eukaryota</taxon>
        <taxon>Fungi</taxon>
        <taxon>Fungi incertae sedis</taxon>
        <taxon>Chytridiomycota</taxon>
        <taxon>Chytridiomycota incertae sedis</taxon>
        <taxon>Chytridiomycetes</taxon>
        <taxon>Rhizophydiales</taxon>
        <taxon>Rhizophydiales incertae sedis</taxon>
        <taxon>Polyrhizophydium</taxon>
    </lineage>
</organism>
<dbReference type="SUPFAM" id="SSF50486">
    <property type="entry name" value="FMT C-terminal domain-like"/>
    <property type="match status" value="1"/>
</dbReference>
<keyword evidence="8" id="KW-1185">Reference proteome</keyword>
<evidence type="ECO:0000256" key="1">
    <source>
        <dbReference type="ARBA" id="ARBA00010699"/>
    </source>
</evidence>
<feature type="domain" description="Formyl transferase C-terminal" evidence="6">
    <location>
        <begin position="247"/>
        <end position="354"/>
    </location>
</feature>
<comment type="caution">
    <text evidence="7">The sequence shown here is derived from an EMBL/GenBank/DDBJ whole genome shotgun (WGS) entry which is preliminary data.</text>
</comment>
<dbReference type="PANTHER" id="PTHR11138">
    <property type="entry name" value="METHIONYL-TRNA FORMYLTRANSFERASE"/>
    <property type="match status" value="1"/>
</dbReference>
<keyword evidence="3 7" id="KW-0808">Transferase</keyword>
<dbReference type="Gene3D" id="3.40.50.12230">
    <property type="match status" value="1"/>
</dbReference>
<evidence type="ECO:0000259" key="5">
    <source>
        <dbReference type="Pfam" id="PF00551"/>
    </source>
</evidence>
<dbReference type="InterPro" id="IPR036477">
    <property type="entry name" value="Formyl_transf_N_sf"/>
</dbReference>
<dbReference type="Pfam" id="PF02911">
    <property type="entry name" value="Formyl_trans_C"/>
    <property type="match status" value="1"/>
</dbReference>